<organism evidence="8 9">
    <name type="scientific">Kibdelosporangium phytohabitans</name>
    <dbReference type="NCBI Taxonomy" id="860235"/>
    <lineage>
        <taxon>Bacteria</taxon>
        <taxon>Bacillati</taxon>
        <taxon>Actinomycetota</taxon>
        <taxon>Actinomycetes</taxon>
        <taxon>Pseudonocardiales</taxon>
        <taxon>Pseudonocardiaceae</taxon>
        <taxon>Kibdelosporangium</taxon>
    </lineage>
</organism>
<accession>A0A0N9IB73</accession>
<dbReference type="Pfam" id="PF04542">
    <property type="entry name" value="Sigma70_r2"/>
    <property type="match status" value="1"/>
</dbReference>
<dbReference type="InterPro" id="IPR007627">
    <property type="entry name" value="RNA_pol_sigma70_r2"/>
</dbReference>
<protein>
    <recommendedName>
        <fullName evidence="10">RNA polymerase subunit sigma-24</fullName>
    </recommendedName>
</protein>
<dbReference type="PANTHER" id="PTHR43133">
    <property type="entry name" value="RNA POLYMERASE ECF-TYPE SIGMA FACTO"/>
    <property type="match status" value="1"/>
</dbReference>
<evidence type="ECO:0000256" key="2">
    <source>
        <dbReference type="ARBA" id="ARBA00023015"/>
    </source>
</evidence>
<dbReference type="Pfam" id="PF08281">
    <property type="entry name" value="Sigma70_r4_2"/>
    <property type="match status" value="1"/>
</dbReference>
<gene>
    <name evidence="8" type="ORF">AOZ06_38015</name>
</gene>
<dbReference type="Gene3D" id="1.10.1740.10">
    <property type="match status" value="1"/>
</dbReference>
<name>A0A0N9IB73_9PSEU</name>
<dbReference type="SUPFAM" id="SSF88659">
    <property type="entry name" value="Sigma3 and sigma4 domains of RNA polymerase sigma factors"/>
    <property type="match status" value="1"/>
</dbReference>
<dbReference type="PANTHER" id="PTHR43133:SF8">
    <property type="entry name" value="RNA POLYMERASE SIGMA FACTOR HI_1459-RELATED"/>
    <property type="match status" value="1"/>
</dbReference>
<dbReference type="NCBIfam" id="TIGR02937">
    <property type="entry name" value="sigma70-ECF"/>
    <property type="match status" value="1"/>
</dbReference>
<dbReference type="InterPro" id="IPR036388">
    <property type="entry name" value="WH-like_DNA-bd_sf"/>
</dbReference>
<dbReference type="AlphaFoldDB" id="A0A0N9IB73"/>
<evidence type="ECO:0000259" key="6">
    <source>
        <dbReference type="Pfam" id="PF04542"/>
    </source>
</evidence>
<proteinExistence type="inferred from homology"/>
<evidence type="ECO:0000256" key="4">
    <source>
        <dbReference type="ARBA" id="ARBA00023125"/>
    </source>
</evidence>
<evidence type="ECO:0008006" key="10">
    <source>
        <dbReference type="Google" id="ProtNLM"/>
    </source>
</evidence>
<keyword evidence="9" id="KW-1185">Reference proteome</keyword>
<keyword evidence="2" id="KW-0805">Transcription regulation</keyword>
<dbReference type="InterPro" id="IPR039425">
    <property type="entry name" value="RNA_pol_sigma-70-like"/>
</dbReference>
<evidence type="ECO:0000256" key="5">
    <source>
        <dbReference type="ARBA" id="ARBA00023163"/>
    </source>
</evidence>
<dbReference type="InterPro" id="IPR013325">
    <property type="entry name" value="RNA_pol_sigma_r2"/>
</dbReference>
<dbReference type="KEGG" id="kphy:AOZ06_38015"/>
<evidence type="ECO:0000256" key="1">
    <source>
        <dbReference type="ARBA" id="ARBA00010641"/>
    </source>
</evidence>
<sequence length="175" mass="19640">MAPATVNVLAYRDSQRAVFAEFYRAEVKPLVRFVMKIGASEHEAADAAQTALTQAWTHWYALKQPRAWIRTVATREFWRLRQDPETPHAAIPDRAELLSPETIVVISERTKAALAMLHRLPPLQRAVLAWSADGFSNAEIAQRTGCRTEVAVRKNLQRARANLRALLAEGEGQNS</sequence>
<dbReference type="SUPFAM" id="SSF88946">
    <property type="entry name" value="Sigma2 domain of RNA polymerase sigma factors"/>
    <property type="match status" value="1"/>
</dbReference>
<evidence type="ECO:0000313" key="9">
    <source>
        <dbReference type="Proteomes" id="UP000063699"/>
    </source>
</evidence>
<dbReference type="GO" id="GO:0016987">
    <property type="term" value="F:sigma factor activity"/>
    <property type="evidence" value="ECO:0007669"/>
    <property type="project" value="UniProtKB-KW"/>
</dbReference>
<dbReference type="Gene3D" id="1.10.10.10">
    <property type="entry name" value="Winged helix-like DNA-binding domain superfamily/Winged helix DNA-binding domain"/>
    <property type="match status" value="1"/>
</dbReference>
<dbReference type="Proteomes" id="UP000063699">
    <property type="component" value="Chromosome"/>
</dbReference>
<dbReference type="GO" id="GO:0003677">
    <property type="term" value="F:DNA binding"/>
    <property type="evidence" value="ECO:0007669"/>
    <property type="project" value="UniProtKB-KW"/>
</dbReference>
<keyword evidence="4" id="KW-0238">DNA-binding</keyword>
<dbReference type="STRING" id="860235.AOZ06_38015"/>
<evidence type="ECO:0000259" key="7">
    <source>
        <dbReference type="Pfam" id="PF08281"/>
    </source>
</evidence>
<evidence type="ECO:0000313" key="8">
    <source>
        <dbReference type="EMBL" id="ALG11894.1"/>
    </source>
</evidence>
<evidence type="ECO:0000256" key="3">
    <source>
        <dbReference type="ARBA" id="ARBA00023082"/>
    </source>
</evidence>
<keyword evidence="3" id="KW-0731">Sigma factor</keyword>
<dbReference type="InterPro" id="IPR013324">
    <property type="entry name" value="RNA_pol_sigma_r3/r4-like"/>
</dbReference>
<feature type="domain" description="RNA polymerase sigma factor 70 region 4 type 2" evidence="7">
    <location>
        <begin position="113"/>
        <end position="163"/>
    </location>
</feature>
<dbReference type="InterPro" id="IPR014284">
    <property type="entry name" value="RNA_pol_sigma-70_dom"/>
</dbReference>
<reference evidence="8 9" key="1">
    <citation type="submission" date="2015-07" db="EMBL/GenBank/DDBJ databases">
        <title>Genome sequencing of Kibdelosporangium phytohabitans.</title>
        <authorList>
            <person name="Qin S."/>
            <person name="Xing K."/>
        </authorList>
    </citation>
    <scope>NUCLEOTIDE SEQUENCE [LARGE SCALE GENOMIC DNA]</scope>
    <source>
        <strain evidence="8 9">KLBMP1111</strain>
    </source>
</reference>
<dbReference type="InterPro" id="IPR013249">
    <property type="entry name" value="RNA_pol_sigma70_r4_t2"/>
</dbReference>
<comment type="similarity">
    <text evidence="1">Belongs to the sigma-70 factor family. ECF subfamily.</text>
</comment>
<dbReference type="EMBL" id="CP012752">
    <property type="protein sequence ID" value="ALG11894.1"/>
    <property type="molecule type" value="Genomic_DNA"/>
</dbReference>
<feature type="domain" description="RNA polymerase sigma-70 region 2" evidence="6">
    <location>
        <begin position="23"/>
        <end position="77"/>
    </location>
</feature>
<dbReference type="GO" id="GO:0006352">
    <property type="term" value="P:DNA-templated transcription initiation"/>
    <property type="evidence" value="ECO:0007669"/>
    <property type="project" value="InterPro"/>
</dbReference>
<keyword evidence="5" id="KW-0804">Transcription</keyword>